<keyword evidence="12" id="KW-1185">Reference proteome</keyword>
<evidence type="ECO:0000256" key="8">
    <source>
        <dbReference type="PROSITE-ProRule" id="PRU00555"/>
    </source>
</evidence>
<dbReference type="SUPFAM" id="SSF52151">
    <property type="entry name" value="FabD/lysophospholipase-like"/>
    <property type="match status" value="1"/>
</dbReference>
<dbReference type="GO" id="GO:0005829">
    <property type="term" value="C:cytosol"/>
    <property type="evidence" value="ECO:0007669"/>
    <property type="project" value="TreeGrafter"/>
</dbReference>
<sequence>MQLQNLLLAVVIASRNVEAWSPSNSYAPANVTCSDDINLLREASDLSQDEKDWLKKRDSITTESLKAFLEKSTRNFSDTSLLNQLFGDNSTNVPKIGIACSGGGYRAMLSGAGMLAAMDNRTDGANEYGLGGILQSSTYLSGLSGGNWLTGTLAWNNWTSVQDIINNMTVNNSIWDITNSIFSTTSMQNSSDGSVWDQIAEDVKAKQDAGFNISLADIWGRALAYNFFPDLHHGGDAYTWSTLRDSDVFKNGGMPFPISVADGRYPGTTVINLNATVFEFNPFEMGSWDPTLNTFTDVKYLGTKGNGIALKRVAEVPITKPALSKPAIHWPSVTGLPLETLSSSILPQSLSTLGVDFLSDVTDTYNDIALYSPNPFKDAAFIKGNHSKSIVNSPDLFLVDGGEDGQGVPLVPLLKQNRGLDVVFALDSSSDTNSNWPDGTSLTKTYDRQFTSQGEGMAFPYVPDQDTFISEGLNMRPTFFGCDAANLTDLEYIPPLVIYIPSARHSFNANTSTLQLSYTPAQRLSKIQNGFESTTRGNFTDDENFLGCVGCAIMRRKQESLNETLPSECNQCFADYCWDYKVANSGVTNTTGTTNATLSSNTSLALINRNSTSSVIAPSSTSVVANNVSQTATSSTSASSNAAISNIQNSKPVAFMITLFSIVFPLL</sequence>
<name>G0WHC2_NAUDC</name>
<dbReference type="Proteomes" id="UP000000689">
    <property type="component" value="Chromosome 10"/>
</dbReference>
<dbReference type="GO" id="GO:0005886">
    <property type="term" value="C:plasma membrane"/>
    <property type="evidence" value="ECO:0007669"/>
    <property type="project" value="TreeGrafter"/>
</dbReference>
<dbReference type="RefSeq" id="XP_003672145.1">
    <property type="nucleotide sequence ID" value="XM_003672097.1"/>
</dbReference>
<reference evidence="11 12" key="1">
    <citation type="journal article" date="2011" name="Proc. Natl. Acad. Sci. U.S.A.">
        <title>Evolutionary erosion of yeast sex chromosomes by mating-type switching accidents.</title>
        <authorList>
            <person name="Gordon J.L."/>
            <person name="Armisen D."/>
            <person name="Proux-Wera E."/>
            <person name="Oheigeartaigh S.S."/>
            <person name="Byrne K.P."/>
            <person name="Wolfe K.H."/>
        </authorList>
    </citation>
    <scope>NUCLEOTIDE SEQUENCE [LARGE SCALE GENOMIC DNA]</scope>
    <source>
        <strain evidence="12">ATCC 10597 / BCRC 20456 / CBS 421 / NBRC 0211 / NRRL Y-12639</strain>
    </source>
</reference>
<evidence type="ECO:0000256" key="6">
    <source>
        <dbReference type="ARBA" id="ARBA00023098"/>
    </source>
</evidence>
<evidence type="ECO:0000256" key="4">
    <source>
        <dbReference type="ARBA" id="ARBA00022801"/>
    </source>
</evidence>
<feature type="domain" description="PLA2c" evidence="10">
    <location>
        <begin position="32"/>
        <end position="583"/>
    </location>
</feature>
<evidence type="ECO:0000259" key="10">
    <source>
        <dbReference type="PROSITE" id="PS51210"/>
    </source>
</evidence>
<feature type="signal peptide" evidence="9">
    <location>
        <begin position="1"/>
        <end position="19"/>
    </location>
</feature>
<dbReference type="HOGENOM" id="CLU_014602_0_0_1"/>
<dbReference type="EMBL" id="HE580276">
    <property type="protein sequence ID" value="CCD26902.1"/>
    <property type="molecule type" value="Genomic_DNA"/>
</dbReference>
<dbReference type="PANTHER" id="PTHR10728:SF33">
    <property type="entry name" value="LYSOPHOSPHOLIPASE 1-RELATED"/>
    <property type="match status" value="1"/>
</dbReference>
<keyword evidence="4 8" id="KW-0378">Hydrolase</keyword>
<accession>G0WHC2</accession>
<evidence type="ECO:0000256" key="7">
    <source>
        <dbReference type="ARBA" id="ARBA00023180"/>
    </source>
</evidence>
<evidence type="ECO:0000256" key="5">
    <source>
        <dbReference type="ARBA" id="ARBA00022963"/>
    </source>
</evidence>
<dbReference type="Pfam" id="PF01735">
    <property type="entry name" value="PLA2_B"/>
    <property type="match status" value="1"/>
</dbReference>
<dbReference type="PROSITE" id="PS51210">
    <property type="entry name" value="PLA2C"/>
    <property type="match status" value="1"/>
</dbReference>
<dbReference type="GO" id="GO:0046475">
    <property type="term" value="P:glycerophospholipid catabolic process"/>
    <property type="evidence" value="ECO:0007669"/>
    <property type="project" value="TreeGrafter"/>
</dbReference>
<keyword evidence="7" id="KW-0325">Glycoprotein</keyword>
<evidence type="ECO:0000256" key="2">
    <source>
        <dbReference type="ARBA" id="ARBA00013274"/>
    </source>
</evidence>
<dbReference type="GO" id="GO:0005783">
    <property type="term" value="C:endoplasmic reticulum"/>
    <property type="evidence" value="ECO:0007669"/>
    <property type="project" value="TreeGrafter"/>
</dbReference>
<dbReference type="STRING" id="1071378.G0WHC2"/>
<protein>
    <recommendedName>
        <fullName evidence="2 9">Lysophospholipase</fullName>
        <ecNumber evidence="2 9">3.1.1.5</ecNumber>
    </recommendedName>
</protein>
<dbReference type="GO" id="GO:0005576">
    <property type="term" value="C:extracellular region"/>
    <property type="evidence" value="ECO:0007669"/>
    <property type="project" value="TreeGrafter"/>
</dbReference>
<dbReference type="InterPro" id="IPR016035">
    <property type="entry name" value="Acyl_Trfase/lysoPLipase"/>
</dbReference>
<evidence type="ECO:0000256" key="3">
    <source>
        <dbReference type="ARBA" id="ARBA00022729"/>
    </source>
</evidence>
<dbReference type="Gene3D" id="3.40.1090.10">
    <property type="entry name" value="Cytosolic phospholipase A2 catalytic domain"/>
    <property type="match status" value="1"/>
</dbReference>
<organism evidence="11 12">
    <name type="scientific">Naumovozyma dairenensis (strain ATCC 10597 / BCRC 20456 / CBS 421 / NBRC 0211 / NRRL Y-12639)</name>
    <name type="common">Saccharomyces dairenensis</name>
    <dbReference type="NCBI Taxonomy" id="1071378"/>
    <lineage>
        <taxon>Eukaryota</taxon>
        <taxon>Fungi</taxon>
        <taxon>Dikarya</taxon>
        <taxon>Ascomycota</taxon>
        <taxon>Saccharomycotina</taxon>
        <taxon>Saccharomycetes</taxon>
        <taxon>Saccharomycetales</taxon>
        <taxon>Saccharomycetaceae</taxon>
        <taxon>Naumovozyma</taxon>
    </lineage>
</organism>
<dbReference type="eggNOG" id="KOG1325">
    <property type="taxonomic scope" value="Eukaryota"/>
</dbReference>
<keyword evidence="5 8" id="KW-0442">Lipid degradation</keyword>
<dbReference type="GO" id="GO:0004622">
    <property type="term" value="F:phosphatidylcholine lysophospholipase activity"/>
    <property type="evidence" value="ECO:0007669"/>
    <property type="project" value="UniProtKB-EC"/>
</dbReference>
<dbReference type="GO" id="GO:0004623">
    <property type="term" value="F:phospholipase A2 activity"/>
    <property type="evidence" value="ECO:0007669"/>
    <property type="project" value="TreeGrafter"/>
</dbReference>
<evidence type="ECO:0000313" key="12">
    <source>
        <dbReference type="Proteomes" id="UP000000689"/>
    </source>
</evidence>
<gene>
    <name evidence="11" type="primary">NDAI0J00100</name>
    <name evidence="11" type="ordered locus">NDAI_0J00100</name>
</gene>
<feature type="chain" id="PRO_5005130877" description="Lysophospholipase" evidence="9">
    <location>
        <begin position="20"/>
        <end position="667"/>
    </location>
</feature>
<dbReference type="OMA" id="QLWSHIP"/>
<dbReference type="SMART" id="SM00022">
    <property type="entry name" value="PLAc"/>
    <property type="match status" value="1"/>
</dbReference>
<proteinExistence type="inferred from homology"/>
<comment type="similarity">
    <text evidence="1 9">Belongs to the lysophospholipase family.</text>
</comment>
<keyword evidence="3 9" id="KW-0732">Signal</keyword>
<dbReference type="AlphaFoldDB" id="G0WHC2"/>
<keyword evidence="6 8" id="KW-0443">Lipid metabolism</keyword>
<dbReference type="OrthoDB" id="4084751at2759"/>
<evidence type="ECO:0000313" key="11">
    <source>
        <dbReference type="EMBL" id="CCD26902.1"/>
    </source>
</evidence>
<comment type="catalytic activity">
    <reaction evidence="9">
        <text>a 1-acyl-sn-glycero-3-phosphocholine + H2O = sn-glycerol 3-phosphocholine + a fatty acid + H(+)</text>
        <dbReference type="Rhea" id="RHEA:15177"/>
        <dbReference type="ChEBI" id="CHEBI:15377"/>
        <dbReference type="ChEBI" id="CHEBI:15378"/>
        <dbReference type="ChEBI" id="CHEBI:16870"/>
        <dbReference type="ChEBI" id="CHEBI:28868"/>
        <dbReference type="ChEBI" id="CHEBI:58168"/>
        <dbReference type="EC" id="3.1.1.5"/>
    </reaction>
</comment>
<evidence type="ECO:0000256" key="1">
    <source>
        <dbReference type="ARBA" id="ARBA00008780"/>
    </source>
</evidence>
<dbReference type="InterPro" id="IPR002642">
    <property type="entry name" value="LysoPLipase_cat_dom"/>
</dbReference>
<evidence type="ECO:0000256" key="9">
    <source>
        <dbReference type="RuleBase" id="RU362103"/>
    </source>
</evidence>
<dbReference type="GeneID" id="11494615"/>
<dbReference type="EC" id="3.1.1.5" evidence="2 9"/>
<dbReference type="PANTHER" id="PTHR10728">
    <property type="entry name" value="CYTOSOLIC PHOSPHOLIPASE A2"/>
    <property type="match status" value="1"/>
</dbReference>
<dbReference type="FunFam" id="3.40.1090.10:FF:000010">
    <property type="entry name" value="Lysophospholipase"/>
    <property type="match status" value="1"/>
</dbReference>
<dbReference type="KEGG" id="ndi:NDAI_0J00100"/>